<evidence type="ECO:0000259" key="1">
    <source>
        <dbReference type="Pfam" id="PF25250"/>
    </source>
</evidence>
<accession>A0A934M5R5</accession>
<dbReference type="EMBL" id="JAEEGB010000045">
    <property type="protein sequence ID" value="MBI6875547.1"/>
    <property type="molecule type" value="Genomic_DNA"/>
</dbReference>
<dbReference type="Pfam" id="PF25250">
    <property type="entry name" value="DUF7852"/>
    <property type="match status" value="1"/>
</dbReference>
<dbReference type="AlphaFoldDB" id="A0A934M5R5"/>
<reference evidence="2" key="1">
    <citation type="submission" date="2020-12" db="EMBL/GenBank/DDBJ databases">
        <title>Clostridium thailandense sp. nov., a novel acetogenic bacterium isolated from peat land soil in Thailand.</title>
        <authorList>
            <person name="Chaikitkaew S."/>
            <person name="Birkeland N.K."/>
        </authorList>
    </citation>
    <scope>NUCLEOTIDE SEQUENCE</scope>
    <source>
        <strain evidence="2">DSM 17425</strain>
    </source>
</reference>
<protein>
    <recommendedName>
        <fullName evidence="1">DUF7852 domain-containing protein</fullName>
    </recommendedName>
</protein>
<organism evidence="2 3">
    <name type="scientific">Clostridium aciditolerans</name>
    <dbReference type="NCBI Taxonomy" id="339861"/>
    <lineage>
        <taxon>Bacteria</taxon>
        <taxon>Bacillati</taxon>
        <taxon>Bacillota</taxon>
        <taxon>Clostridia</taxon>
        <taxon>Eubacteriales</taxon>
        <taxon>Clostridiaceae</taxon>
        <taxon>Clostridium</taxon>
    </lineage>
</organism>
<gene>
    <name evidence="2" type="ORF">I6U51_23015</name>
</gene>
<dbReference type="NCBIfam" id="NF045794">
    <property type="entry name" value="CsxC_fam"/>
    <property type="match status" value="1"/>
</dbReference>
<keyword evidence="3" id="KW-1185">Reference proteome</keyword>
<evidence type="ECO:0000313" key="3">
    <source>
        <dbReference type="Proteomes" id="UP000622687"/>
    </source>
</evidence>
<dbReference type="InterPro" id="IPR054845">
    <property type="entry name" value="Exosporium_prot_C"/>
</dbReference>
<feature type="domain" description="DUF7852" evidence="1">
    <location>
        <begin position="75"/>
        <end position="146"/>
    </location>
</feature>
<dbReference type="RefSeq" id="WP_211144885.1">
    <property type="nucleotide sequence ID" value="NZ_JAEEGB010000045.1"/>
</dbReference>
<dbReference type="Proteomes" id="UP000622687">
    <property type="component" value="Unassembled WGS sequence"/>
</dbReference>
<evidence type="ECO:0000313" key="2">
    <source>
        <dbReference type="EMBL" id="MBI6875547.1"/>
    </source>
</evidence>
<dbReference type="InterPro" id="IPR057174">
    <property type="entry name" value="DUF7852"/>
</dbReference>
<sequence>MSHGHEKDCCEDRDYCEDIGCCEDRDNDVCDCSHHDHDEHCDSCRAKIINTHTGCQCSNKKVVPKTIAPGAFVGKIPIVLAETTITIPVISNIKLEHKALEIKNINKNLYVTQCHLMETTPCATTGTLFIEGFVRKNIQYATVDCVDHNGETISGGIKHTTVRIPFSCTTTVTFLQKPVLRGPIFAETPAVTQVEFLGEFANRKDICAEPTQGSDPCQKGFVHHEIFNEPIFCELIKATIQEDDFTKCPKPIVSNCKTNLERTFNSIEEKMLISLTLKVLQKQQVGLTAN</sequence>
<comment type="caution">
    <text evidence="2">The sequence shown here is derived from an EMBL/GenBank/DDBJ whole genome shotgun (WGS) entry which is preliminary data.</text>
</comment>
<name>A0A934M5R5_9CLOT</name>
<proteinExistence type="predicted"/>